<keyword evidence="3" id="KW-1185">Reference proteome</keyword>
<dbReference type="AlphaFoldDB" id="A0A8H7BU58"/>
<organism evidence="2 3">
    <name type="scientific">Apophysomyces ossiformis</name>
    <dbReference type="NCBI Taxonomy" id="679940"/>
    <lineage>
        <taxon>Eukaryota</taxon>
        <taxon>Fungi</taxon>
        <taxon>Fungi incertae sedis</taxon>
        <taxon>Mucoromycota</taxon>
        <taxon>Mucoromycotina</taxon>
        <taxon>Mucoromycetes</taxon>
        <taxon>Mucorales</taxon>
        <taxon>Mucorineae</taxon>
        <taxon>Mucoraceae</taxon>
        <taxon>Apophysomyces</taxon>
    </lineage>
</organism>
<accession>A0A8H7BU58</accession>
<evidence type="ECO:0000313" key="3">
    <source>
        <dbReference type="Proteomes" id="UP000605846"/>
    </source>
</evidence>
<comment type="caution">
    <text evidence="2">The sequence shown here is derived from an EMBL/GenBank/DDBJ whole genome shotgun (WGS) entry which is preliminary data.</text>
</comment>
<evidence type="ECO:0000256" key="1">
    <source>
        <dbReference type="SAM" id="MobiDB-lite"/>
    </source>
</evidence>
<proteinExistence type="predicted"/>
<protein>
    <submittedName>
        <fullName evidence="2">Uncharacterized protein</fullName>
    </submittedName>
</protein>
<feature type="compositionally biased region" description="Basic and acidic residues" evidence="1">
    <location>
        <begin position="63"/>
        <end position="82"/>
    </location>
</feature>
<reference evidence="2" key="1">
    <citation type="submission" date="2020-01" db="EMBL/GenBank/DDBJ databases">
        <title>Genome Sequencing of Three Apophysomyces-Like Fungal Strains Confirms a Novel Fungal Genus in the Mucoromycota with divergent Burkholderia-like Endosymbiotic Bacteria.</title>
        <authorList>
            <person name="Stajich J.E."/>
            <person name="Macias A.M."/>
            <person name="Carter-House D."/>
            <person name="Lovett B."/>
            <person name="Kasson L.R."/>
            <person name="Berry K."/>
            <person name="Grigoriev I."/>
            <person name="Chang Y."/>
            <person name="Spatafora J."/>
            <person name="Kasson M.T."/>
        </authorList>
    </citation>
    <scope>NUCLEOTIDE SEQUENCE</scope>
    <source>
        <strain evidence="2">NRRL A-21654</strain>
    </source>
</reference>
<gene>
    <name evidence="2" type="ORF">EC973_001358</name>
</gene>
<dbReference type="Proteomes" id="UP000605846">
    <property type="component" value="Unassembled WGS sequence"/>
</dbReference>
<dbReference type="OrthoDB" id="2274162at2759"/>
<evidence type="ECO:0000313" key="2">
    <source>
        <dbReference type="EMBL" id="KAF7730840.1"/>
    </source>
</evidence>
<sequence length="268" mass="30775">MGGCFEKNSEDYTEVEKVAQTLVYNCNKAAFDEAEAKYRESAGKTASVYVNSKTKTKTTANESQKEQDGKDENKTKKAAEKATADRMKTNILDYFDKFQILKLAMEKLPLCQPLDFFLSSPEEWIHLRWIPMKGVERLDGVISVLSQLRWGRHYGHGEVKIAEPTDNTYVLAWDLCHLAYFNKCLINHTSTKAAFAFQVKELAFAGLYTMCEITNIQIPKSIDQLHTMVTRRSLRRLLQVAHVSEKVTKQKQEVEEAFASMKRVWPKF</sequence>
<dbReference type="EMBL" id="JABAYA010000013">
    <property type="protein sequence ID" value="KAF7730840.1"/>
    <property type="molecule type" value="Genomic_DNA"/>
</dbReference>
<feature type="region of interest" description="Disordered" evidence="1">
    <location>
        <begin position="55"/>
        <end position="82"/>
    </location>
</feature>
<name>A0A8H7BU58_9FUNG</name>